<dbReference type="Proteomes" id="UP000030762">
    <property type="component" value="Unassembled WGS sequence"/>
</dbReference>
<sequence>MQRSIIASLVVVAASAMDVQTAHHITDMPNYNDKAPINFNQFAGHMPLPSNGQKMFYWHVESQANPSTDPLVLWLNGGPGCSSLGGFFTELGPFVVESDLSVKRNKYGWNRKTNMVFLESPSGVGFSQPFLNASDYNDAFTTARAREFLAEFLVAYPSYAGRDFYITGESYGGMYIPYLVDALLTAPIPGLNLKGFAIGNPYTDEAIDNEAYLDYYYTHGMISIEAYTDIQAKCNFNGLAKFAGVFSDRSSNDSCAVAVSEGMVQAETDKLNGYYIYGDVCLLQNDQGNTLQYRDIRPLHRGPYAPCTDQFTQSYLRLPQVQAAIHVSGSHVEWKNCAGHAAINYTRSKSSLPLYPRILNANLKALIYSGDADSVVNFIGTQRWITSSGLKLNVVDKWKAWFGPDKQLAGYTEAYQGLNFTTVKGAGHMVPAVRPLHALYMFECFVYGQETCNTFAYPKDNLEYLTGADVTYTNDDDDDDATTQATLSSGESSMNWGLFAVALILVGTIISGAVFVMRRRAKKREYADLEEKTPLTC</sequence>
<dbReference type="PRINTS" id="PR00724">
    <property type="entry name" value="CRBOXYPTASEC"/>
</dbReference>
<gene>
    <name evidence="4" type="ORF">SDRG_05358</name>
</gene>
<protein>
    <recommendedName>
        <fullName evidence="2">Carboxypeptidase</fullName>
        <ecNumber evidence="2">3.4.16.-</ecNumber>
    </recommendedName>
</protein>
<dbReference type="PROSITE" id="PS00560">
    <property type="entry name" value="CARBOXYPEPT_SER_HIS"/>
    <property type="match status" value="1"/>
</dbReference>
<dbReference type="OMA" id="VANKLWV"/>
<evidence type="ECO:0000313" key="5">
    <source>
        <dbReference type="Proteomes" id="UP000030762"/>
    </source>
</evidence>
<evidence type="ECO:0000256" key="2">
    <source>
        <dbReference type="RuleBase" id="RU361156"/>
    </source>
</evidence>
<comment type="similarity">
    <text evidence="1 2">Belongs to the peptidase S10 family.</text>
</comment>
<name>T0QQV7_SAPDV</name>
<proteinExistence type="inferred from homology"/>
<dbReference type="eggNOG" id="KOG1282">
    <property type="taxonomic scope" value="Eukaryota"/>
</dbReference>
<keyword evidence="3" id="KW-0472">Membrane</keyword>
<dbReference type="OrthoDB" id="443318at2759"/>
<keyword evidence="3" id="KW-1133">Transmembrane helix</keyword>
<dbReference type="PANTHER" id="PTHR11802">
    <property type="entry name" value="SERINE PROTEASE FAMILY S10 SERINE CARBOXYPEPTIDASE"/>
    <property type="match status" value="1"/>
</dbReference>
<keyword evidence="2" id="KW-0378">Hydrolase</keyword>
<dbReference type="GO" id="GO:0004185">
    <property type="term" value="F:serine-type carboxypeptidase activity"/>
    <property type="evidence" value="ECO:0007669"/>
    <property type="project" value="UniProtKB-UniRule"/>
</dbReference>
<feature type="chain" id="PRO_5005146980" description="Carboxypeptidase" evidence="2">
    <location>
        <begin position="22"/>
        <end position="537"/>
    </location>
</feature>
<keyword evidence="2" id="KW-0121">Carboxypeptidase</keyword>
<accession>T0QQV7</accession>
<dbReference type="PANTHER" id="PTHR11802:SF201">
    <property type="entry name" value="CARBOXYPEPTIDASE"/>
    <property type="match status" value="1"/>
</dbReference>
<evidence type="ECO:0000313" key="4">
    <source>
        <dbReference type="EMBL" id="EQC37131.1"/>
    </source>
</evidence>
<keyword evidence="5" id="KW-1185">Reference proteome</keyword>
<dbReference type="GO" id="GO:0006508">
    <property type="term" value="P:proteolysis"/>
    <property type="evidence" value="ECO:0007669"/>
    <property type="project" value="UniProtKB-KW"/>
</dbReference>
<evidence type="ECO:0000256" key="3">
    <source>
        <dbReference type="SAM" id="Phobius"/>
    </source>
</evidence>
<dbReference type="GeneID" id="19946085"/>
<evidence type="ECO:0000256" key="1">
    <source>
        <dbReference type="ARBA" id="ARBA00009431"/>
    </source>
</evidence>
<reference evidence="4 5" key="1">
    <citation type="submission" date="2012-04" db="EMBL/GenBank/DDBJ databases">
        <title>The Genome Sequence of Saprolegnia declina VS20.</title>
        <authorList>
            <consortium name="The Broad Institute Genome Sequencing Platform"/>
            <person name="Russ C."/>
            <person name="Nusbaum C."/>
            <person name="Tyler B."/>
            <person name="van West P."/>
            <person name="Dieguez-Uribeondo J."/>
            <person name="de Bruijn I."/>
            <person name="Tripathy S."/>
            <person name="Jiang R."/>
            <person name="Young S.K."/>
            <person name="Zeng Q."/>
            <person name="Gargeya S."/>
            <person name="Fitzgerald M."/>
            <person name="Haas B."/>
            <person name="Abouelleil A."/>
            <person name="Alvarado L."/>
            <person name="Arachchi H.M."/>
            <person name="Berlin A."/>
            <person name="Chapman S.B."/>
            <person name="Goldberg J."/>
            <person name="Griggs A."/>
            <person name="Gujja S."/>
            <person name="Hansen M."/>
            <person name="Howarth C."/>
            <person name="Imamovic A."/>
            <person name="Larimer J."/>
            <person name="McCowen C."/>
            <person name="Montmayeur A."/>
            <person name="Murphy C."/>
            <person name="Neiman D."/>
            <person name="Pearson M."/>
            <person name="Priest M."/>
            <person name="Roberts A."/>
            <person name="Saif S."/>
            <person name="Shea T."/>
            <person name="Sisk P."/>
            <person name="Sykes S."/>
            <person name="Wortman J."/>
            <person name="Nusbaum C."/>
            <person name="Birren B."/>
        </authorList>
    </citation>
    <scope>NUCLEOTIDE SEQUENCE [LARGE SCALE GENOMIC DNA]</scope>
    <source>
        <strain evidence="4 5">VS20</strain>
    </source>
</reference>
<dbReference type="EC" id="3.4.16.-" evidence="2"/>
<dbReference type="Gene3D" id="3.40.50.1820">
    <property type="entry name" value="alpha/beta hydrolase"/>
    <property type="match status" value="1"/>
</dbReference>
<feature type="signal peptide" evidence="2">
    <location>
        <begin position="1"/>
        <end position="21"/>
    </location>
</feature>
<dbReference type="InterPro" id="IPR033124">
    <property type="entry name" value="Ser_caboxypep_his_AS"/>
</dbReference>
<dbReference type="Pfam" id="PF00450">
    <property type="entry name" value="Peptidase_S10"/>
    <property type="match status" value="1"/>
</dbReference>
<dbReference type="STRING" id="1156394.T0QQV7"/>
<dbReference type="EMBL" id="JH767145">
    <property type="protein sequence ID" value="EQC37131.1"/>
    <property type="molecule type" value="Genomic_DNA"/>
</dbReference>
<dbReference type="InParanoid" id="T0QQV7"/>
<organism evidence="4 5">
    <name type="scientific">Saprolegnia diclina (strain VS20)</name>
    <dbReference type="NCBI Taxonomy" id="1156394"/>
    <lineage>
        <taxon>Eukaryota</taxon>
        <taxon>Sar</taxon>
        <taxon>Stramenopiles</taxon>
        <taxon>Oomycota</taxon>
        <taxon>Saprolegniomycetes</taxon>
        <taxon>Saprolegniales</taxon>
        <taxon>Saprolegniaceae</taxon>
        <taxon>Saprolegnia</taxon>
    </lineage>
</organism>
<dbReference type="InterPro" id="IPR018202">
    <property type="entry name" value="Ser_caboxypep_ser_AS"/>
</dbReference>
<dbReference type="SUPFAM" id="SSF53474">
    <property type="entry name" value="alpha/beta-Hydrolases"/>
    <property type="match status" value="1"/>
</dbReference>
<dbReference type="AlphaFoldDB" id="T0QQV7"/>
<dbReference type="VEuPathDB" id="FungiDB:SDRG_05358"/>
<keyword evidence="2" id="KW-0732">Signal</keyword>
<dbReference type="InterPro" id="IPR001563">
    <property type="entry name" value="Peptidase_S10"/>
</dbReference>
<keyword evidence="2" id="KW-0645">Protease</keyword>
<dbReference type="InterPro" id="IPR029058">
    <property type="entry name" value="AB_hydrolase_fold"/>
</dbReference>
<dbReference type="PROSITE" id="PS00131">
    <property type="entry name" value="CARBOXYPEPT_SER_SER"/>
    <property type="match status" value="1"/>
</dbReference>
<dbReference type="RefSeq" id="XP_008609293.1">
    <property type="nucleotide sequence ID" value="XM_008611071.1"/>
</dbReference>
<feature type="transmembrane region" description="Helical" evidence="3">
    <location>
        <begin position="496"/>
        <end position="516"/>
    </location>
</feature>
<keyword evidence="3" id="KW-0812">Transmembrane</keyword>